<dbReference type="InterPro" id="IPR003439">
    <property type="entry name" value="ABC_transporter-like_ATP-bd"/>
</dbReference>
<evidence type="ECO:0000256" key="9">
    <source>
        <dbReference type="SAM" id="MobiDB-lite"/>
    </source>
</evidence>
<dbReference type="Gene3D" id="3.40.50.300">
    <property type="entry name" value="P-loop containing nucleotide triphosphate hydrolases"/>
    <property type="match status" value="1"/>
</dbReference>
<feature type="compositionally biased region" description="Acidic residues" evidence="9">
    <location>
        <begin position="206"/>
        <end position="217"/>
    </location>
</feature>
<keyword evidence="5" id="KW-0067">ATP-binding</keyword>
<gene>
    <name evidence="13" type="ORF">VHEMI09376</name>
</gene>
<keyword evidence="4" id="KW-0547">Nucleotide-binding</keyword>
<feature type="transmembrane region" description="Helical" evidence="10">
    <location>
        <begin position="78"/>
        <end position="99"/>
    </location>
</feature>
<dbReference type="GO" id="GO:0140359">
    <property type="term" value="F:ABC-type transporter activity"/>
    <property type="evidence" value="ECO:0007669"/>
    <property type="project" value="InterPro"/>
</dbReference>
<evidence type="ECO:0000259" key="11">
    <source>
        <dbReference type="PROSITE" id="PS50893"/>
    </source>
</evidence>
<keyword evidence="14" id="KW-1185">Reference proteome</keyword>
<feature type="region of interest" description="Disordered" evidence="9">
    <location>
        <begin position="164"/>
        <end position="222"/>
    </location>
</feature>
<evidence type="ECO:0000313" key="13">
    <source>
        <dbReference type="EMBL" id="CEJ93808.1"/>
    </source>
</evidence>
<evidence type="ECO:0008006" key="15">
    <source>
        <dbReference type="Google" id="ProtNLM"/>
    </source>
</evidence>
<keyword evidence="6 10" id="KW-1133">Transmembrane helix</keyword>
<evidence type="ECO:0000256" key="7">
    <source>
        <dbReference type="ARBA" id="ARBA00023136"/>
    </source>
</evidence>
<proteinExistence type="inferred from homology"/>
<feature type="transmembrane region" description="Helical" evidence="10">
    <location>
        <begin position="257"/>
        <end position="276"/>
    </location>
</feature>
<feature type="domain" description="ABC transmembrane type-1" evidence="12">
    <location>
        <begin position="271"/>
        <end position="539"/>
    </location>
</feature>
<name>A0A0A1TQ82_9HYPO</name>
<feature type="transmembrane region" description="Helical" evidence="10">
    <location>
        <begin position="370"/>
        <end position="390"/>
    </location>
</feature>
<accession>A0A0A1TQ82</accession>
<evidence type="ECO:0000256" key="6">
    <source>
        <dbReference type="ARBA" id="ARBA00022989"/>
    </source>
</evidence>
<sequence length="816" mass="90929">MSLRLAVDAGQMSTYSPVLAFVCVATASVLPKTLAIERDWRLSPHAKKRVDWVMPVLTASYLFDLVLVHWLSRTHGDIYTSTAGPSSVLIWLLLSIWFLEQENPHPAAFLTAWCSTAVVSLGFLLQRRSHLLVAQQVWILIRGISLLVAALYSFANFQSHNNDSATTDATKTVSPTETIDDESNESSSETTDGTDLDEKSLGGTEDAGDDDDDEDEEKIGRQMQQERVAKVGGWINYLKTLTTFIPYIVPYQGRMRWWFIAYGLCTLYNRAAAVVVPRQLGNFTEALTKLHGTGTLPIQQLVMYILLKFIVGNAIELVRDMASNRLSQQGGMRLNIVAFSHVMGLSMDYHTSKSTGKVIRAIEQGSDVSYLYDSFVTIVPVCIDFVVSMFVLTNTIGVEVGYTIVIVTILNAYVSKKTSDMMEKHHEETNKSYEEESTSLFDTVSNWYTVAIHNRGSYEADRYAAMMEKGISLRCFSYDMSMICDGFQRIILDVGYLVAIYLAACRTADASGTVSDVIFLTSYWESITRPLMSIVRMFSWASGSLISAEWLYQLLHTKPSVDDKTDAKELQISGSTIEFRDVSFSYNEDRCVLRNVSFTAETGQSIALVGETGSGKSTILKLLWRFYDVTSGNIMIDGQDVRDVTISSLRNELGIVPQDPSVFDFSIMQNLKYAKEGCTDEQVYAACKAARIHDQIMKFSKKYNSKIGERGVRLSGGELQRLAIARVLLRQPSIVILDEATSSVDSDTETSVQEAIKELSKGRTVVTVAHRLSTVVGCDVILVLDKGEIIERGTHQELVDKGGRYAHLWSLQTRSS</sequence>
<dbReference type="Pfam" id="PF00005">
    <property type="entry name" value="ABC_tran"/>
    <property type="match status" value="1"/>
</dbReference>
<evidence type="ECO:0000313" key="14">
    <source>
        <dbReference type="Proteomes" id="UP000039046"/>
    </source>
</evidence>
<dbReference type="EMBL" id="CDHN01000006">
    <property type="protein sequence ID" value="CEJ93808.1"/>
    <property type="molecule type" value="Genomic_DNA"/>
</dbReference>
<dbReference type="STRING" id="1531966.A0A0A1TQ82"/>
<dbReference type="InterPro" id="IPR027417">
    <property type="entry name" value="P-loop_NTPase"/>
</dbReference>
<dbReference type="InterPro" id="IPR036640">
    <property type="entry name" value="ABC1_TM_sf"/>
</dbReference>
<evidence type="ECO:0000256" key="5">
    <source>
        <dbReference type="ARBA" id="ARBA00022840"/>
    </source>
</evidence>
<comment type="similarity">
    <text evidence="8">Belongs to the ABC transporter superfamily. ABCB family. Heavy Metal importer (TC 3.A.1.210) subfamily.</text>
</comment>
<feature type="transmembrane region" description="Helical" evidence="10">
    <location>
        <begin position="52"/>
        <end position="72"/>
    </location>
</feature>
<evidence type="ECO:0000256" key="2">
    <source>
        <dbReference type="ARBA" id="ARBA00022448"/>
    </source>
</evidence>
<evidence type="ECO:0000259" key="12">
    <source>
        <dbReference type="PROSITE" id="PS50929"/>
    </source>
</evidence>
<dbReference type="Gene3D" id="1.20.1560.10">
    <property type="entry name" value="ABC transporter type 1, transmembrane domain"/>
    <property type="match status" value="1"/>
</dbReference>
<dbReference type="Proteomes" id="UP000039046">
    <property type="component" value="Unassembled WGS sequence"/>
</dbReference>
<dbReference type="InterPro" id="IPR039421">
    <property type="entry name" value="Type_1_exporter"/>
</dbReference>
<dbReference type="HOGENOM" id="CLU_000604_84_3_1"/>
<dbReference type="Pfam" id="PF00664">
    <property type="entry name" value="ABC_membrane"/>
    <property type="match status" value="1"/>
</dbReference>
<dbReference type="GO" id="GO:0016020">
    <property type="term" value="C:membrane"/>
    <property type="evidence" value="ECO:0007669"/>
    <property type="project" value="UniProtKB-SubCell"/>
</dbReference>
<dbReference type="GO" id="GO:0005524">
    <property type="term" value="F:ATP binding"/>
    <property type="evidence" value="ECO:0007669"/>
    <property type="project" value="UniProtKB-KW"/>
</dbReference>
<dbReference type="InterPro" id="IPR017871">
    <property type="entry name" value="ABC_transporter-like_CS"/>
</dbReference>
<dbReference type="PROSITE" id="PS50929">
    <property type="entry name" value="ABC_TM1F"/>
    <property type="match status" value="1"/>
</dbReference>
<keyword evidence="7 10" id="KW-0472">Membrane</keyword>
<keyword evidence="2" id="KW-0813">Transport</keyword>
<dbReference type="PROSITE" id="PS50893">
    <property type="entry name" value="ABC_TRANSPORTER_2"/>
    <property type="match status" value="1"/>
</dbReference>
<dbReference type="SMART" id="SM00382">
    <property type="entry name" value="AAA"/>
    <property type="match status" value="1"/>
</dbReference>
<feature type="transmembrane region" description="Helical" evidence="10">
    <location>
        <begin position="12"/>
        <end position="31"/>
    </location>
</feature>
<feature type="domain" description="ABC transporter" evidence="11">
    <location>
        <begin position="577"/>
        <end position="811"/>
    </location>
</feature>
<evidence type="ECO:0000256" key="10">
    <source>
        <dbReference type="SAM" id="Phobius"/>
    </source>
</evidence>
<keyword evidence="3 10" id="KW-0812">Transmembrane</keyword>
<protein>
    <recommendedName>
        <fullName evidence="15">Heavy metal tolerance protein</fullName>
    </recommendedName>
</protein>
<comment type="subcellular location">
    <subcellularLocation>
        <location evidence="1">Membrane</location>
        <topology evidence="1">Multi-pass membrane protein</topology>
    </subcellularLocation>
</comment>
<reference evidence="13 14" key="1">
    <citation type="journal article" date="2015" name="Genome Announc.">
        <title>Draft Genome Sequence and Gene Annotation of the Entomopathogenic Fungus Verticillium hemipterigenum.</title>
        <authorList>
            <person name="Horn F."/>
            <person name="Habel A."/>
            <person name="Scharf D.H."/>
            <person name="Dworschak J."/>
            <person name="Brakhage A.A."/>
            <person name="Guthke R."/>
            <person name="Hertweck C."/>
            <person name="Linde J."/>
        </authorList>
    </citation>
    <scope>NUCLEOTIDE SEQUENCE [LARGE SCALE GENOMIC DNA]</scope>
</reference>
<dbReference type="InterPro" id="IPR003593">
    <property type="entry name" value="AAA+_ATPase"/>
</dbReference>
<dbReference type="AlphaFoldDB" id="A0A0A1TQ82"/>
<feature type="transmembrane region" description="Helical" evidence="10">
    <location>
        <begin position="396"/>
        <end position="414"/>
    </location>
</feature>
<evidence type="ECO:0000256" key="4">
    <source>
        <dbReference type="ARBA" id="ARBA00022741"/>
    </source>
</evidence>
<dbReference type="SUPFAM" id="SSF52540">
    <property type="entry name" value="P-loop containing nucleoside triphosphate hydrolases"/>
    <property type="match status" value="1"/>
</dbReference>
<dbReference type="PANTHER" id="PTHR24221:SF503">
    <property type="entry name" value="MITOCHONDRIAL POTASSIUM CHANNEL ATP-BINDING SUBUNIT"/>
    <property type="match status" value="1"/>
</dbReference>
<organism evidence="13 14">
    <name type="scientific">[Torrubiella] hemipterigena</name>
    <dbReference type="NCBI Taxonomy" id="1531966"/>
    <lineage>
        <taxon>Eukaryota</taxon>
        <taxon>Fungi</taxon>
        <taxon>Dikarya</taxon>
        <taxon>Ascomycota</taxon>
        <taxon>Pezizomycotina</taxon>
        <taxon>Sordariomycetes</taxon>
        <taxon>Hypocreomycetidae</taxon>
        <taxon>Hypocreales</taxon>
        <taxon>Clavicipitaceae</taxon>
        <taxon>Clavicipitaceae incertae sedis</taxon>
        <taxon>'Torrubiella' clade</taxon>
    </lineage>
</organism>
<feature type="transmembrane region" description="Helical" evidence="10">
    <location>
        <begin position="296"/>
        <end position="318"/>
    </location>
</feature>
<feature type="transmembrane region" description="Helical" evidence="10">
    <location>
        <begin position="137"/>
        <end position="155"/>
    </location>
</feature>
<dbReference type="PROSITE" id="PS00211">
    <property type="entry name" value="ABC_TRANSPORTER_1"/>
    <property type="match status" value="1"/>
</dbReference>
<dbReference type="PANTHER" id="PTHR24221">
    <property type="entry name" value="ATP-BINDING CASSETTE SUB-FAMILY B"/>
    <property type="match status" value="1"/>
</dbReference>
<feature type="compositionally biased region" description="Polar residues" evidence="9">
    <location>
        <begin position="164"/>
        <end position="175"/>
    </location>
</feature>
<dbReference type="InterPro" id="IPR011527">
    <property type="entry name" value="ABC1_TM_dom"/>
</dbReference>
<feature type="transmembrane region" description="Helical" evidence="10">
    <location>
        <begin position="106"/>
        <end position="125"/>
    </location>
</feature>
<dbReference type="FunFam" id="3.40.50.300:FF:000287">
    <property type="entry name" value="Multidrug ABC transporter ATP-binding protein"/>
    <property type="match status" value="1"/>
</dbReference>
<evidence type="ECO:0000256" key="8">
    <source>
        <dbReference type="ARBA" id="ARBA00024363"/>
    </source>
</evidence>
<evidence type="ECO:0000256" key="1">
    <source>
        <dbReference type="ARBA" id="ARBA00004141"/>
    </source>
</evidence>
<evidence type="ECO:0000256" key="3">
    <source>
        <dbReference type="ARBA" id="ARBA00022692"/>
    </source>
</evidence>
<dbReference type="GO" id="GO:0016887">
    <property type="term" value="F:ATP hydrolysis activity"/>
    <property type="evidence" value="ECO:0007669"/>
    <property type="project" value="InterPro"/>
</dbReference>
<dbReference type="SUPFAM" id="SSF90123">
    <property type="entry name" value="ABC transporter transmembrane region"/>
    <property type="match status" value="1"/>
</dbReference>
<dbReference type="OrthoDB" id="4956773at2759"/>